<dbReference type="eggNOG" id="KOG4346">
    <property type="taxonomic scope" value="Eukaryota"/>
</dbReference>
<dbReference type="Pfam" id="PF25320">
    <property type="entry name" value="TELO2_ARM"/>
    <property type="match status" value="1"/>
</dbReference>
<feature type="region of interest" description="Disordered" evidence="7">
    <location>
        <begin position="520"/>
        <end position="567"/>
    </location>
</feature>
<protein>
    <submittedName>
        <fullName evidence="12">RNA polymerase I, II and III 24.3 kDa subunit</fullName>
    </submittedName>
</protein>
<dbReference type="InterPro" id="IPR014381">
    <property type="entry name" value="Arch_Rpo5/euc_Rpb5"/>
</dbReference>
<keyword evidence="4" id="KW-0804">Transcription</keyword>
<dbReference type="GO" id="GO:0005737">
    <property type="term" value="C:cytoplasm"/>
    <property type="evidence" value="ECO:0007669"/>
    <property type="project" value="UniProtKB-SubCell"/>
</dbReference>
<evidence type="ECO:0000256" key="4">
    <source>
        <dbReference type="ARBA" id="ARBA00023163"/>
    </source>
</evidence>
<dbReference type="GO" id="GO:0005665">
    <property type="term" value="C:RNA polymerase II, core complex"/>
    <property type="evidence" value="ECO:0007669"/>
    <property type="project" value="TreeGrafter"/>
</dbReference>
<keyword evidence="5" id="KW-0539">Nucleus</keyword>
<dbReference type="InterPro" id="IPR057348">
    <property type="entry name" value="TELO2_ARM"/>
</dbReference>
<dbReference type="GO" id="GO:0006362">
    <property type="term" value="P:transcription elongation by RNA polymerase I"/>
    <property type="evidence" value="ECO:0007669"/>
    <property type="project" value="TreeGrafter"/>
</dbReference>
<dbReference type="SUPFAM" id="SSF53036">
    <property type="entry name" value="Eukaryotic RPB5 N-terminal domain"/>
    <property type="match status" value="1"/>
</dbReference>
<evidence type="ECO:0000256" key="3">
    <source>
        <dbReference type="ARBA" id="ARBA00022490"/>
    </source>
</evidence>
<dbReference type="Gene3D" id="1.25.40.720">
    <property type="entry name" value="Telomere length regulation protein 2, C-terminal domain"/>
    <property type="match status" value="1"/>
</dbReference>
<dbReference type="EMBL" id="KZ155771">
    <property type="protein sequence ID" value="OUS49667.1"/>
    <property type="molecule type" value="Genomic_DNA"/>
</dbReference>
<dbReference type="InterPro" id="IPR038528">
    <property type="entry name" value="TEL2_C_sf"/>
</dbReference>
<dbReference type="Pfam" id="PF03871">
    <property type="entry name" value="RNA_pol_Rpb5_N"/>
    <property type="match status" value="1"/>
</dbReference>
<evidence type="ECO:0000259" key="10">
    <source>
        <dbReference type="Pfam" id="PF10193"/>
    </source>
</evidence>
<dbReference type="InterPro" id="IPR035913">
    <property type="entry name" value="RPB5-like_sf"/>
</dbReference>
<feature type="domain" description="Telomere length regulation protein conserved" evidence="10">
    <location>
        <begin position="574"/>
        <end position="693"/>
    </location>
</feature>
<dbReference type="GO" id="GO:0003899">
    <property type="term" value="F:DNA-directed RNA polymerase activity"/>
    <property type="evidence" value="ECO:0007669"/>
    <property type="project" value="InterPro"/>
</dbReference>
<dbReference type="Gene3D" id="3.40.1340.10">
    <property type="entry name" value="RNA polymerase, Rpb5, N-terminal domain"/>
    <property type="match status" value="1"/>
</dbReference>
<dbReference type="AlphaFoldDB" id="A0A1Y5ILX6"/>
<dbReference type="InterPro" id="IPR019337">
    <property type="entry name" value="Telomere_length_regulation_dom"/>
</dbReference>
<dbReference type="Proteomes" id="UP000195557">
    <property type="component" value="Unassembled WGS sequence"/>
</dbReference>
<accession>A0A1Y5ILX6</accession>
<keyword evidence="3" id="KW-0963">Cytoplasm</keyword>
<evidence type="ECO:0000256" key="7">
    <source>
        <dbReference type="SAM" id="MobiDB-lite"/>
    </source>
</evidence>
<dbReference type="Gene3D" id="3.90.940.20">
    <property type="entry name" value="RPB5-like RNA polymerase subunit"/>
    <property type="match status" value="1"/>
</dbReference>
<organism evidence="12">
    <name type="scientific">Ostreococcus tauri</name>
    <name type="common">Marine green alga</name>
    <dbReference type="NCBI Taxonomy" id="70448"/>
    <lineage>
        <taxon>Eukaryota</taxon>
        <taxon>Viridiplantae</taxon>
        <taxon>Chlorophyta</taxon>
        <taxon>Mamiellophyceae</taxon>
        <taxon>Mamiellales</taxon>
        <taxon>Bathycoccaceae</taxon>
        <taxon>Ostreococcus</taxon>
    </lineage>
</organism>
<proteinExistence type="inferred from homology"/>
<evidence type="ECO:0000256" key="6">
    <source>
        <dbReference type="ARBA" id="ARBA00025765"/>
    </source>
</evidence>
<dbReference type="InterPro" id="IPR036710">
    <property type="entry name" value="RNA_pol_Rpb5_N_sf"/>
</dbReference>
<dbReference type="FunFam" id="3.90.940.20:FF:000001">
    <property type="entry name" value="DNA-directed RNA polymerases I, II, and III subunit RPABC1"/>
    <property type="match status" value="1"/>
</dbReference>
<dbReference type="FunFam" id="3.40.1340.10:FF:000001">
    <property type="entry name" value="DNA-directed RNA polymerases I, II, and III subunit RPABC1"/>
    <property type="match status" value="1"/>
</dbReference>
<gene>
    <name evidence="12" type="ORF">BE221DRAFT_66072</name>
</gene>
<dbReference type="GO" id="GO:0042797">
    <property type="term" value="P:tRNA transcription by RNA polymerase III"/>
    <property type="evidence" value="ECO:0007669"/>
    <property type="project" value="TreeGrafter"/>
</dbReference>
<dbReference type="Pfam" id="PF01191">
    <property type="entry name" value="RNA_pol_Rpb5_C"/>
    <property type="match status" value="1"/>
</dbReference>
<dbReference type="PANTHER" id="PTHR10535:SF0">
    <property type="entry name" value="DNA-DIRECTED RNA POLYMERASES I, II, AND III SUBUNIT RPABC1"/>
    <property type="match status" value="1"/>
</dbReference>
<dbReference type="GO" id="GO:0006366">
    <property type="term" value="P:transcription by RNA polymerase II"/>
    <property type="evidence" value="ECO:0007669"/>
    <property type="project" value="TreeGrafter"/>
</dbReference>
<dbReference type="Pfam" id="PF10193">
    <property type="entry name" value="Telomere_reg-2"/>
    <property type="match status" value="1"/>
</dbReference>
<comment type="similarity">
    <text evidence="6">Belongs to the archaeal Rpo5/eukaryotic RPB5 RNA polymerase subunit family.</text>
</comment>
<feature type="domain" description="RNA polymerase Rpb5 N-terminal" evidence="9">
    <location>
        <begin position="925"/>
        <end position="1007"/>
    </location>
</feature>
<name>A0A1Y5ILX6_OSTTA</name>
<dbReference type="PANTHER" id="PTHR10535">
    <property type="entry name" value="DNA-DIRECTED RNA POLYMERASES I, II, AND III SUBUNIT RPABC1"/>
    <property type="match status" value="1"/>
</dbReference>
<feature type="domain" description="RNA polymerase subunit H/Rpb5 C-terminal" evidence="8">
    <location>
        <begin position="1051"/>
        <end position="1123"/>
    </location>
</feature>
<reference evidence="12" key="1">
    <citation type="submission" date="2017-04" db="EMBL/GenBank/DDBJ databases">
        <title>Population genomics of picophytoplankton unveils novel chromosome hypervariability.</title>
        <authorList>
            <consortium name="DOE Joint Genome Institute"/>
            <person name="Blanc-Mathieu R."/>
            <person name="Krasovec M."/>
            <person name="Hebrard M."/>
            <person name="Yau S."/>
            <person name="Desgranges E."/>
            <person name="Martin J."/>
            <person name="Schackwitz W."/>
            <person name="Kuo A."/>
            <person name="Salin G."/>
            <person name="Donnadieu C."/>
            <person name="Desdevises Y."/>
            <person name="Sanchez-Ferandin S."/>
            <person name="Moreau H."/>
            <person name="Rivals E."/>
            <person name="Grigoriev I.V."/>
            <person name="Grimsley N."/>
            <person name="Eyre-Walker A."/>
            <person name="Piganeau G."/>
        </authorList>
    </citation>
    <scope>NUCLEOTIDE SEQUENCE [LARGE SCALE GENOMIC DNA]</scope>
    <source>
        <strain evidence="12">RCC 1115</strain>
    </source>
</reference>
<dbReference type="InterPro" id="IPR005571">
    <property type="entry name" value="RNA_pol_Rpb5_N"/>
</dbReference>
<dbReference type="GO" id="GO:0005666">
    <property type="term" value="C:RNA polymerase III complex"/>
    <property type="evidence" value="ECO:0007669"/>
    <property type="project" value="TreeGrafter"/>
</dbReference>
<evidence type="ECO:0000313" key="12">
    <source>
        <dbReference type="EMBL" id="OUS49667.1"/>
    </source>
</evidence>
<feature type="compositionally biased region" description="Acidic residues" evidence="7">
    <location>
        <begin position="527"/>
        <end position="551"/>
    </location>
</feature>
<evidence type="ECO:0000259" key="11">
    <source>
        <dbReference type="Pfam" id="PF25320"/>
    </source>
</evidence>
<dbReference type="GO" id="GO:0005736">
    <property type="term" value="C:RNA polymerase I complex"/>
    <property type="evidence" value="ECO:0007669"/>
    <property type="project" value="TreeGrafter"/>
</dbReference>
<evidence type="ECO:0000259" key="8">
    <source>
        <dbReference type="Pfam" id="PF01191"/>
    </source>
</evidence>
<evidence type="ECO:0000256" key="5">
    <source>
        <dbReference type="ARBA" id="ARBA00023242"/>
    </source>
</evidence>
<dbReference type="InterPro" id="IPR000783">
    <property type="entry name" value="RNA_pol_subH/Rpb5_C"/>
</dbReference>
<dbReference type="SUPFAM" id="SSF55287">
    <property type="entry name" value="RPB5-like RNA polymerase subunit"/>
    <property type="match status" value="1"/>
</dbReference>
<sequence length="1124" mass="123353">MSDDALTALARADGRADALDALRALVEAERATASSDAVDDDAVFSVVTTRARACEGVLTRGVGTWYETLRERDRRALVDAWFDVRGEMIQGKASSSGAALTGTFRTVSAIARRDGGGRDVAKAYAVESLATAVARGAIEGVMAFEEDARRRGWTRTRRAASETVEAMIGAFERLDARTFEIPMFRTTTSYEEECARRVLAGGTEAPGSAAAAACRMCRRGGAGALARATLRAFVPCVRSLSVDEVRSIVDADDIPVTLRWGTTMTNEMGDAHAATRWIAHLFAACDGRQGEDSCTWRTLDVILRVLLRDRYWSCEAMRFHLSETLLLRKGVPRNALPALLRLTILRPIKRGCDASRVKTACTQNILALLETWSSEDFVRGGSVGAQRHLTWSAALLLAATPSDEWNAMRGNPTQLILKGVSTRLDAVAPRARRHASLVAHELSLKMDASNPLRLLDGDDAQSSDDESEWMRDMTRIVHNDVIVEEESGDGDATDEQFLGVDVPAKVEIKSIDPDEVVDMWSVRRDDSDESDLSDNDEDDDLIPYDMDSDDEPSLRSGDPASLTERRIASLPKPQTLRECVDALRHAKTGTSTQQTDIDLADRAEGAVHAVSDLVAKEPHELASCAADLAVAILHAHPPTPDSDPLDRARRQGLASLFTVTPGLVGPPTIEHALSESCDASQVVDTLSAIEVAAANLATPRTTELLDDASNAPVRDRLGVERRFAPKSLEARGKSRSSASTRSHLIGDSFVAPLLRSAALRLERQVTSGRVLDGLDAMVCGQILQTIGQCARHARNAVDAPLIGRAVLEFALAPPLAQADHPHLRRSVLIAGGLVASSLPEVALGISYAEASDLARALERFAEHATSRSRSDVDADVRASAAFALDACARARVAALDAIENLPERDSTREITLNGNRREKMSSDRRNRLFRVRKTIHKMLAARGYLVSARELERDADSFAEEFGEEPKRDSLTILAPRKDDPSENIFVFFPDEEKVGVKTIKDLAKRMKEENVFRAIIVVQASLTPFAKQSLLECQTQKFYIEQFQETELLVNIVDHVLVPEHILLSDEQKRTLLERYKVKDTQLPRIQMHDPIARYYGMRRGQVVRIIRPSETAGRYVTYRLCV</sequence>
<feature type="domain" description="TELO2 ARM repeat" evidence="11">
    <location>
        <begin position="262"/>
        <end position="459"/>
    </location>
</feature>
<dbReference type="GO" id="GO:0003677">
    <property type="term" value="F:DNA binding"/>
    <property type="evidence" value="ECO:0007669"/>
    <property type="project" value="InterPro"/>
</dbReference>
<evidence type="ECO:0000256" key="1">
    <source>
        <dbReference type="ARBA" id="ARBA00004123"/>
    </source>
</evidence>
<dbReference type="HAMAP" id="MF_00025">
    <property type="entry name" value="RNApol_Rpo5_RPB5"/>
    <property type="match status" value="1"/>
</dbReference>
<evidence type="ECO:0000259" key="9">
    <source>
        <dbReference type="Pfam" id="PF03871"/>
    </source>
</evidence>
<evidence type="ECO:0000256" key="2">
    <source>
        <dbReference type="ARBA" id="ARBA00004496"/>
    </source>
</evidence>
<comment type="subcellular location">
    <subcellularLocation>
        <location evidence="2">Cytoplasm</location>
    </subcellularLocation>
    <subcellularLocation>
        <location evidence="1">Nucleus</location>
    </subcellularLocation>
</comment>